<dbReference type="Pfam" id="PF02518">
    <property type="entry name" value="HATPase_c"/>
    <property type="match status" value="1"/>
</dbReference>
<evidence type="ECO:0000256" key="8">
    <source>
        <dbReference type="ARBA" id="ARBA00023012"/>
    </source>
</evidence>
<dbReference type="EMBL" id="SMGQ01000019">
    <property type="protein sequence ID" value="TCK86750.1"/>
    <property type="molecule type" value="Genomic_DNA"/>
</dbReference>
<keyword evidence="3" id="KW-0597">Phosphoprotein</keyword>
<keyword evidence="4" id="KW-0808">Transferase</keyword>
<evidence type="ECO:0000313" key="13">
    <source>
        <dbReference type="EMBL" id="TCK86750.1"/>
    </source>
</evidence>
<dbReference type="GO" id="GO:0000155">
    <property type="term" value="F:phosphorelay sensor kinase activity"/>
    <property type="evidence" value="ECO:0007669"/>
    <property type="project" value="InterPro"/>
</dbReference>
<dbReference type="Pfam" id="PF07730">
    <property type="entry name" value="HisKA_3"/>
    <property type="match status" value="1"/>
</dbReference>
<dbReference type="GO" id="GO:0046983">
    <property type="term" value="F:protein dimerization activity"/>
    <property type="evidence" value="ECO:0007669"/>
    <property type="project" value="InterPro"/>
</dbReference>
<dbReference type="Gene3D" id="1.20.5.1930">
    <property type="match status" value="1"/>
</dbReference>
<dbReference type="EC" id="2.7.13.3" evidence="2"/>
<sequence length="400" mass="46355">MNDTKLFLFIRYIAIALMVLSIIGVPEHTISYTTVIFVLFFIINGQVRLNYLYRKKVLMMISFFIELIILYYGYKQYSGIMLFYYLPIGMDTSYLLRKPFNYFMHVLIYITILLLGIGMNQTMQIEDWLIMIGVLAIITFLNEYIQIEQQEKVKAQSIYNQLRISEDKLKKANQDLKEYANSIEELTLLKERNRISRDIHDSVGHSLSTIIIQLGAIEKLANENQDRNITQMAEQLRSFSKESLEAVRRAVRELKPKEYDEYKNILGLEELIKNFQKLSGVNVRLKVSKETWTLTAEQFGTIYRVVQEFLSNAIRHGQANKVDIIMNFTKESLIMILKDDGKGTNEIKLGIGLKGIEERVGEIGGDVDYHSSLGKGFYLKIKIEKRGINANGEYQSIISR</sequence>
<dbReference type="PANTHER" id="PTHR24421">
    <property type="entry name" value="NITRATE/NITRITE SENSOR PROTEIN NARX-RELATED"/>
    <property type="match status" value="1"/>
</dbReference>
<keyword evidence="10" id="KW-0472">Membrane</keyword>
<keyword evidence="7" id="KW-0067">ATP-binding</keyword>
<evidence type="ECO:0000256" key="2">
    <source>
        <dbReference type="ARBA" id="ARBA00012438"/>
    </source>
</evidence>
<evidence type="ECO:0000259" key="12">
    <source>
        <dbReference type="Pfam" id="PF07730"/>
    </source>
</evidence>
<feature type="transmembrane region" description="Helical" evidence="10">
    <location>
        <begin position="7"/>
        <end position="23"/>
    </location>
</feature>
<keyword evidence="14" id="KW-1185">Reference proteome</keyword>
<dbReference type="CDD" id="cd16917">
    <property type="entry name" value="HATPase_UhpB-NarQ-NarX-like"/>
    <property type="match status" value="1"/>
</dbReference>
<dbReference type="GO" id="GO:0016020">
    <property type="term" value="C:membrane"/>
    <property type="evidence" value="ECO:0007669"/>
    <property type="project" value="InterPro"/>
</dbReference>
<dbReference type="Proteomes" id="UP000294545">
    <property type="component" value="Unassembled WGS sequence"/>
</dbReference>
<accession>A0A4R1M6D0</accession>
<evidence type="ECO:0000256" key="4">
    <source>
        <dbReference type="ARBA" id="ARBA00022679"/>
    </source>
</evidence>
<dbReference type="InterPro" id="IPR050482">
    <property type="entry name" value="Sensor_HK_TwoCompSys"/>
</dbReference>
<protein>
    <recommendedName>
        <fullName evidence="2">histidine kinase</fullName>
        <ecNumber evidence="2">2.7.13.3</ecNumber>
    </recommendedName>
</protein>
<dbReference type="SUPFAM" id="SSF55874">
    <property type="entry name" value="ATPase domain of HSP90 chaperone/DNA topoisomerase II/histidine kinase"/>
    <property type="match status" value="1"/>
</dbReference>
<feature type="transmembrane region" description="Helical" evidence="10">
    <location>
        <begin position="128"/>
        <end position="145"/>
    </location>
</feature>
<feature type="transmembrane region" description="Helical" evidence="10">
    <location>
        <begin position="29"/>
        <end position="45"/>
    </location>
</feature>
<feature type="domain" description="Signal transduction histidine kinase subgroup 3 dimerisation and phosphoacceptor" evidence="12">
    <location>
        <begin position="191"/>
        <end position="258"/>
    </location>
</feature>
<feature type="coiled-coil region" evidence="9">
    <location>
        <begin position="155"/>
        <end position="189"/>
    </location>
</feature>
<name>A0A4R1M6D0_9FIRM</name>
<evidence type="ECO:0000256" key="6">
    <source>
        <dbReference type="ARBA" id="ARBA00022777"/>
    </source>
</evidence>
<evidence type="ECO:0000256" key="10">
    <source>
        <dbReference type="SAM" id="Phobius"/>
    </source>
</evidence>
<keyword evidence="9" id="KW-0175">Coiled coil</keyword>
<dbReference type="PANTHER" id="PTHR24421:SF10">
    <property type="entry name" value="NITRATE_NITRITE SENSOR PROTEIN NARQ"/>
    <property type="match status" value="1"/>
</dbReference>
<dbReference type="InterPro" id="IPR036890">
    <property type="entry name" value="HATPase_C_sf"/>
</dbReference>
<gene>
    <name evidence="13" type="ORF">EDC19_2804</name>
</gene>
<keyword evidence="10" id="KW-1133">Transmembrane helix</keyword>
<evidence type="ECO:0000256" key="9">
    <source>
        <dbReference type="SAM" id="Coils"/>
    </source>
</evidence>
<dbReference type="InterPro" id="IPR011712">
    <property type="entry name" value="Sig_transdc_His_kin_sub3_dim/P"/>
</dbReference>
<organism evidence="13 14">
    <name type="scientific">Natranaerovirga hydrolytica</name>
    <dbReference type="NCBI Taxonomy" id="680378"/>
    <lineage>
        <taxon>Bacteria</taxon>
        <taxon>Bacillati</taxon>
        <taxon>Bacillota</taxon>
        <taxon>Clostridia</taxon>
        <taxon>Lachnospirales</taxon>
        <taxon>Natranaerovirgaceae</taxon>
        <taxon>Natranaerovirga</taxon>
    </lineage>
</organism>
<dbReference type="InterPro" id="IPR003594">
    <property type="entry name" value="HATPase_dom"/>
</dbReference>
<feature type="transmembrane region" description="Helical" evidence="10">
    <location>
        <begin position="103"/>
        <end position="122"/>
    </location>
</feature>
<proteinExistence type="predicted"/>
<evidence type="ECO:0000259" key="11">
    <source>
        <dbReference type="Pfam" id="PF02518"/>
    </source>
</evidence>
<comment type="catalytic activity">
    <reaction evidence="1">
        <text>ATP + protein L-histidine = ADP + protein N-phospho-L-histidine.</text>
        <dbReference type="EC" id="2.7.13.3"/>
    </reaction>
</comment>
<keyword evidence="10" id="KW-0812">Transmembrane</keyword>
<keyword evidence="6 13" id="KW-0418">Kinase</keyword>
<dbReference type="RefSeq" id="WP_132283458.1">
    <property type="nucleotide sequence ID" value="NZ_SMGQ01000019.1"/>
</dbReference>
<keyword evidence="8" id="KW-0902">Two-component regulatory system</keyword>
<reference evidence="13 14" key="1">
    <citation type="submission" date="2019-03" db="EMBL/GenBank/DDBJ databases">
        <title>Genomic Encyclopedia of Type Strains, Phase IV (KMG-IV): sequencing the most valuable type-strain genomes for metagenomic binning, comparative biology and taxonomic classification.</title>
        <authorList>
            <person name="Goeker M."/>
        </authorList>
    </citation>
    <scope>NUCLEOTIDE SEQUENCE [LARGE SCALE GENOMIC DNA]</scope>
    <source>
        <strain evidence="13 14">DSM 24176</strain>
    </source>
</reference>
<dbReference type="GO" id="GO:0005524">
    <property type="term" value="F:ATP binding"/>
    <property type="evidence" value="ECO:0007669"/>
    <property type="project" value="UniProtKB-KW"/>
</dbReference>
<evidence type="ECO:0000256" key="5">
    <source>
        <dbReference type="ARBA" id="ARBA00022741"/>
    </source>
</evidence>
<dbReference type="OrthoDB" id="9781904at2"/>
<keyword evidence="5" id="KW-0547">Nucleotide-binding</keyword>
<feature type="domain" description="Histidine kinase/HSP90-like ATPase" evidence="11">
    <location>
        <begin position="302"/>
        <end position="384"/>
    </location>
</feature>
<dbReference type="Gene3D" id="3.30.565.10">
    <property type="entry name" value="Histidine kinase-like ATPase, C-terminal domain"/>
    <property type="match status" value="1"/>
</dbReference>
<dbReference type="AlphaFoldDB" id="A0A4R1M6D0"/>
<evidence type="ECO:0000256" key="7">
    <source>
        <dbReference type="ARBA" id="ARBA00022840"/>
    </source>
</evidence>
<evidence type="ECO:0000313" key="14">
    <source>
        <dbReference type="Proteomes" id="UP000294545"/>
    </source>
</evidence>
<evidence type="ECO:0000256" key="3">
    <source>
        <dbReference type="ARBA" id="ARBA00022553"/>
    </source>
</evidence>
<comment type="caution">
    <text evidence="13">The sequence shown here is derived from an EMBL/GenBank/DDBJ whole genome shotgun (WGS) entry which is preliminary data.</text>
</comment>
<evidence type="ECO:0000256" key="1">
    <source>
        <dbReference type="ARBA" id="ARBA00000085"/>
    </source>
</evidence>